<evidence type="ECO:0000256" key="1">
    <source>
        <dbReference type="ARBA" id="ARBA00023002"/>
    </source>
</evidence>
<evidence type="ECO:0000313" key="5">
    <source>
        <dbReference type="EMBL" id="XBY46480.1"/>
    </source>
</evidence>
<accession>A0AAU7XEA9</accession>
<dbReference type="InterPro" id="IPR009100">
    <property type="entry name" value="AcylCoA_DH/oxidase_NM_dom_sf"/>
</dbReference>
<dbReference type="Gene3D" id="1.10.540.10">
    <property type="entry name" value="Acyl-CoA dehydrogenase/oxidase, N-terminal domain"/>
    <property type="match status" value="1"/>
</dbReference>
<dbReference type="AlphaFoldDB" id="A0AAU7XEA9"/>
<dbReference type="Gene3D" id="2.40.110.10">
    <property type="entry name" value="Butyryl-CoA Dehydrogenase, subunit A, domain 2"/>
    <property type="match status" value="1"/>
</dbReference>
<gene>
    <name evidence="5" type="ORF">ABS361_09855</name>
</gene>
<dbReference type="GO" id="GO:0006552">
    <property type="term" value="P:L-leucine catabolic process"/>
    <property type="evidence" value="ECO:0007669"/>
    <property type="project" value="TreeGrafter"/>
</dbReference>
<evidence type="ECO:0000256" key="2">
    <source>
        <dbReference type="SAM" id="MobiDB-lite"/>
    </source>
</evidence>
<dbReference type="EC" id="1.-.-.-" evidence="5"/>
<dbReference type="Pfam" id="PF02771">
    <property type="entry name" value="Acyl-CoA_dh_N"/>
    <property type="match status" value="1"/>
</dbReference>
<dbReference type="InterPro" id="IPR037069">
    <property type="entry name" value="AcylCoA_DH/ox_N_sf"/>
</dbReference>
<dbReference type="InterPro" id="IPR013107">
    <property type="entry name" value="Acyl-CoA_DH_C"/>
</dbReference>
<dbReference type="PANTHER" id="PTHR43884">
    <property type="entry name" value="ACYL-COA DEHYDROGENASE"/>
    <property type="match status" value="1"/>
</dbReference>
<dbReference type="PANTHER" id="PTHR43884:SF12">
    <property type="entry name" value="ISOVALERYL-COA DEHYDROGENASE, MITOCHONDRIAL-RELATED"/>
    <property type="match status" value="1"/>
</dbReference>
<dbReference type="InterPro" id="IPR036250">
    <property type="entry name" value="AcylCo_DH-like_C"/>
</dbReference>
<dbReference type="NCBIfam" id="TIGR04022">
    <property type="entry name" value="sulfur_SfnB"/>
    <property type="match status" value="1"/>
</dbReference>
<dbReference type="InterPro" id="IPR013786">
    <property type="entry name" value="AcylCoA_DH/ox_N"/>
</dbReference>
<protein>
    <submittedName>
        <fullName evidence="5">SfnB family sulfur acquisition oxidoreductase</fullName>
        <ecNumber evidence="5">1.-.-.-</ecNumber>
    </submittedName>
</protein>
<dbReference type="InterPro" id="IPR023922">
    <property type="entry name" value="S04_starv_induced_SfnB"/>
</dbReference>
<feature type="region of interest" description="Disordered" evidence="2">
    <location>
        <begin position="11"/>
        <end position="34"/>
    </location>
</feature>
<organism evidence="5">
    <name type="scientific">Methyloraptor flagellatus</name>
    <dbReference type="NCBI Taxonomy" id="3162530"/>
    <lineage>
        <taxon>Bacteria</taxon>
        <taxon>Pseudomonadati</taxon>
        <taxon>Pseudomonadota</taxon>
        <taxon>Alphaproteobacteria</taxon>
        <taxon>Hyphomicrobiales</taxon>
        <taxon>Ancalomicrobiaceae</taxon>
        <taxon>Methyloraptor</taxon>
    </lineage>
</organism>
<evidence type="ECO:0000259" key="3">
    <source>
        <dbReference type="Pfam" id="PF02771"/>
    </source>
</evidence>
<dbReference type="GO" id="GO:0050660">
    <property type="term" value="F:flavin adenine dinucleotide binding"/>
    <property type="evidence" value="ECO:0007669"/>
    <property type="project" value="InterPro"/>
</dbReference>
<dbReference type="GO" id="GO:0008470">
    <property type="term" value="F:3-methylbutanoyl-CoA dehydrogenase activity"/>
    <property type="evidence" value="ECO:0007669"/>
    <property type="project" value="TreeGrafter"/>
</dbReference>
<name>A0AAU7XEA9_9HYPH</name>
<reference evidence="5" key="1">
    <citation type="submission" date="2024-06" db="EMBL/GenBank/DDBJ databases">
        <title>Methylostella associata gen. nov., sp. nov., a novel Ancalomicrobiaceae-affiliated facultatively methylotrophic bacteria that feed on methanotrophs of the genus Methylococcus.</title>
        <authorList>
            <person name="Saltykova V."/>
            <person name="Danilova O.V."/>
            <person name="Oshkin I.Y."/>
            <person name="Belova S.E."/>
            <person name="Pimenov N.V."/>
            <person name="Dedysh S.N."/>
        </authorList>
    </citation>
    <scope>NUCLEOTIDE SEQUENCE</scope>
    <source>
        <strain evidence="5">S20</strain>
    </source>
</reference>
<feature type="domain" description="Acyl-CoA dehydrogenase C-terminal" evidence="4">
    <location>
        <begin position="269"/>
        <end position="401"/>
    </location>
</feature>
<feature type="domain" description="Acyl-CoA dehydrogenase/oxidase N-terminal" evidence="3">
    <location>
        <begin position="41"/>
        <end position="148"/>
    </location>
</feature>
<dbReference type="PIRSF" id="PIRSF016578">
    <property type="entry name" value="HsaA"/>
    <property type="match status" value="1"/>
</dbReference>
<evidence type="ECO:0000259" key="4">
    <source>
        <dbReference type="Pfam" id="PF08028"/>
    </source>
</evidence>
<dbReference type="EMBL" id="CP158568">
    <property type="protein sequence ID" value="XBY46480.1"/>
    <property type="molecule type" value="Genomic_DNA"/>
</dbReference>
<sequence length="426" mass="46251">MVMGAAAENIEPLRERPRVNQPDVSLPPSPYPRQPARIIRDHDEAVAVARELAADFAVEAALRDREGFLPIDEIERFSQSGLWAITVPKAYGGPELSFVTVTEVLKIISAVDPSLGQMPHNHFAFVEHLKSDATEEQRRHFFAEVLKGVRFGNAMSEPGNRPVNDMQTKLTHVDGGVLVNGTKFYSTCALLSHVVVIVGKDDKNEHFFAFADRAADGLTIVNDWSSFGQRTTASGTVIAKDVFVPYDRLVPTPFSKGLPTAHGAVNQILTAIVDLGIAKGALDDTVAFVRGKSRAWVDSGKAMASEDPFTIAAVGDLAIRLHAAEAMMERAARLVDVGLADPTADTSAAASIATAEAKVLSTEIALAATNRLFELAGSRATLATHGLDRHWRNARTHTLHDPVRWKFFHIGNFVLNEVRPPQGAFI</sequence>
<dbReference type="SUPFAM" id="SSF47203">
    <property type="entry name" value="Acyl-CoA dehydrogenase C-terminal domain-like"/>
    <property type="match status" value="1"/>
</dbReference>
<dbReference type="InterPro" id="IPR046373">
    <property type="entry name" value="Acyl-CoA_Oxase/DH_mid-dom_sf"/>
</dbReference>
<dbReference type="Gene3D" id="1.20.140.10">
    <property type="entry name" value="Butyryl-CoA Dehydrogenase, subunit A, domain 3"/>
    <property type="match status" value="1"/>
</dbReference>
<keyword evidence="1 5" id="KW-0560">Oxidoreductase</keyword>
<dbReference type="SUPFAM" id="SSF56645">
    <property type="entry name" value="Acyl-CoA dehydrogenase NM domain-like"/>
    <property type="match status" value="1"/>
</dbReference>
<dbReference type="Pfam" id="PF08028">
    <property type="entry name" value="Acyl-CoA_dh_2"/>
    <property type="match status" value="1"/>
</dbReference>
<dbReference type="KEGG" id="mflg:ABS361_09855"/>
<proteinExistence type="predicted"/>